<dbReference type="GO" id="GO:0005886">
    <property type="term" value="C:plasma membrane"/>
    <property type="evidence" value="ECO:0007669"/>
    <property type="project" value="TreeGrafter"/>
</dbReference>
<keyword evidence="2" id="KW-0808">Transferase</keyword>
<gene>
    <name evidence="2" type="ORF">E5987_06790</name>
</gene>
<organism evidence="2 3">
    <name type="scientific">Parasutterella muris</name>
    <dbReference type="NCBI Taxonomy" id="2565572"/>
    <lineage>
        <taxon>Bacteria</taxon>
        <taxon>Pseudomonadati</taxon>
        <taxon>Pseudomonadota</taxon>
        <taxon>Betaproteobacteria</taxon>
        <taxon>Burkholderiales</taxon>
        <taxon>Sutterellaceae</taxon>
        <taxon>Parasutterella</taxon>
    </lineage>
</organism>
<keyword evidence="1" id="KW-0472">Membrane</keyword>
<dbReference type="GO" id="GO:0009273">
    <property type="term" value="P:peptidoglycan-based cell wall biogenesis"/>
    <property type="evidence" value="ECO:0007669"/>
    <property type="project" value="TreeGrafter"/>
</dbReference>
<reference evidence="2 3" key="1">
    <citation type="submission" date="2019-12" db="EMBL/GenBank/DDBJ databases">
        <title>Microbes associate with the intestines of laboratory mice.</title>
        <authorList>
            <person name="Navarre W."/>
            <person name="Wong E."/>
        </authorList>
    </citation>
    <scope>NUCLEOTIDE SEQUENCE [LARGE SCALE GENOMIC DNA]</scope>
    <source>
        <strain evidence="2 3">NM82_D38</strain>
    </source>
</reference>
<dbReference type="OrthoDB" id="9799199at2"/>
<feature type="transmembrane region" description="Helical" evidence="1">
    <location>
        <begin position="190"/>
        <end position="212"/>
    </location>
</feature>
<dbReference type="GO" id="GO:0016779">
    <property type="term" value="F:nucleotidyltransferase activity"/>
    <property type="evidence" value="ECO:0007669"/>
    <property type="project" value="UniProtKB-KW"/>
</dbReference>
<keyword evidence="1" id="KW-1133">Transmembrane helix</keyword>
<evidence type="ECO:0000313" key="3">
    <source>
        <dbReference type="Proteomes" id="UP000472580"/>
    </source>
</evidence>
<keyword evidence="3" id="KW-1185">Reference proteome</keyword>
<comment type="caution">
    <text evidence="2">The sequence shown here is derived from an EMBL/GenBank/DDBJ whole genome shotgun (WGS) entry which is preliminary data.</text>
</comment>
<evidence type="ECO:0000313" key="2">
    <source>
        <dbReference type="EMBL" id="MVX56913.1"/>
    </source>
</evidence>
<dbReference type="PANTHER" id="PTHR43535">
    <property type="entry name" value="PHOSPHATIDATE CYTIDYLYLTRANSFERASE"/>
    <property type="match status" value="1"/>
</dbReference>
<proteinExistence type="predicted"/>
<feature type="transmembrane region" description="Helical" evidence="1">
    <location>
        <begin position="299"/>
        <end position="316"/>
    </location>
</feature>
<feature type="transmembrane region" description="Helical" evidence="1">
    <location>
        <begin position="123"/>
        <end position="145"/>
    </location>
</feature>
<keyword evidence="1" id="KW-0812">Transmembrane</keyword>
<dbReference type="Pfam" id="PF01148">
    <property type="entry name" value="CTP_transf_1"/>
    <property type="match status" value="1"/>
</dbReference>
<feature type="transmembrane region" description="Helical" evidence="1">
    <location>
        <begin position="98"/>
        <end position="117"/>
    </location>
</feature>
<name>A0A6L6YJL3_9BURK</name>
<dbReference type="RefSeq" id="WP_160335346.1">
    <property type="nucleotide sequence ID" value="NZ_CALPCR010000001.1"/>
</dbReference>
<protein>
    <submittedName>
        <fullName evidence="2">Phosphatidate cytidylyltransferase</fullName>
    </submittedName>
</protein>
<feature type="transmembrane region" description="Helical" evidence="1">
    <location>
        <begin position="12"/>
        <end position="33"/>
    </location>
</feature>
<dbReference type="AlphaFoldDB" id="A0A6L6YJL3"/>
<dbReference type="PANTHER" id="PTHR43535:SF1">
    <property type="entry name" value="PHOSPHATIDATE CYTIDYLYLTRANSFERASE"/>
    <property type="match status" value="1"/>
</dbReference>
<dbReference type="EMBL" id="WSRP01000018">
    <property type="protein sequence ID" value="MVX56913.1"/>
    <property type="molecule type" value="Genomic_DNA"/>
</dbReference>
<keyword evidence="2" id="KW-0548">Nucleotidyltransferase</keyword>
<dbReference type="Proteomes" id="UP000472580">
    <property type="component" value="Unassembled WGS sequence"/>
</dbReference>
<accession>A0A6L6YJL3</accession>
<feature type="transmembrane region" description="Helical" evidence="1">
    <location>
        <begin position="59"/>
        <end position="86"/>
    </location>
</feature>
<feature type="transmembrane region" description="Helical" evidence="1">
    <location>
        <begin position="251"/>
        <end position="272"/>
    </location>
</feature>
<feature type="transmembrane region" description="Helical" evidence="1">
    <location>
        <begin position="224"/>
        <end position="245"/>
    </location>
</feature>
<feature type="transmembrane region" description="Helical" evidence="1">
    <location>
        <begin position="157"/>
        <end position="178"/>
    </location>
</feature>
<sequence length="318" mass="35718">MRWGFSTNEAYFTILAVLIFLSAAGTVIGNLLVKKAEGNEARLNSLQVVNSRVRASWPLIFVFVIAFWLGDAALLLFFALASFFALREFISLTPTRRLDHLILIIAFYIAIPVQYLLLGFKEIGFFTLFIPVYLFLLLPVVMALAKDTDRFLDRVAKVQWGIMIAIFCVSHAPAIATLNLSRFNSSGPLMMLYFLLVLYFADLFQIMASAIWGGRPSWSNQYKTYKGIIIGSVGALIMGSALFWMTPFRAWQAPLMSLVIIISGTLGALVMSSIKRSLGAKRLDTSMVLTRGALDRMEMLFFSAPVFYHSIIFFFMDV</sequence>
<evidence type="ECO:0000256" key="1">
    <source>
        <dbReference type="SAM" id="Phobius"/>
    </source>
</evidence>